<comment type="function">
    <text evidence="7">CyaE is necessary for transport of calmodulin-sensitive adenylate cyclase-hemolysin (cyclolysin).</text>
</comment>
<keyword evidence="5 7" id="KW-0472">Membrane</keyword>
<proteinExistence type="inferred from homology"/>
<name>A0A844GBL4_9NEIS</name>
<dbReference type="AlphaFoldDB" id="A0A844GBL4"/>
<dbReference type="Gene3D" id="1.20.1600.10">
    <property type="entry name" value="Outer membrane efflux proteins (OEP)"/>
    <property type="match status" value="1"/>
</dbReference>
<dbReference type="PIRSF" id="PIRSF001892">
    <property type="entry name" value="CyaE"/>
    <property type="match status" value="1"/>
</dbReference>
<keyword evidence="2 7" id="KW-0813">Transport</keyword>
<evidence type="ECO:0000256" key="4">
    <source>
        <dbReference type="ARBA" id="ARBA00022692"/>
    </source>
</evidence>
<keyword evidence="3" id="KW-1134">Transmembrane beta strand</keyword>
<dbReference type="GO" id="GO:0031640">
    <property type="term" value="P:killing of cells of another organism"/>
    <property type="evidence" value="ECO:0007669"/>
    <property type="project" value="UniProtKB-KW"/>
</dbReference>
<evidence type="ECO:0000256" key="2">
    <source>
        <dbReference type="ARBA" id="ARBA00022448"/>
    </source>
</evidence>
<dbReference type="GO" id="GO:0009279">
    <property type="term" value="C:cell outer membrane"/>
    <property type="evidence" value="ECO:0007669"/>
    <property type="project" value="UniProtKB-SubCell"/>
</dbReference>
<keyword evidence="10" id="KW-1185">Reference proteome</keyword>
<feature type="signal peptide" evidence="8">
    <location>
        <begin position="1"/>
        <end position="20"/>
    </location>
</feature>
<evidence type="ECO:0000256" key="1">
    <source>
        <dbReference type="ARBA" id="ARBA00007613"/>
    </source>
</evidence>
<dbReference type="SUPFAM" id="SSF56954">
    <property type="entry name" value="Outer membrane efflux proteins (OEP)"/>
    <property type="match status" value="1"/>
</dbReference>
<dbReference type="InterPro" id="IPR028351">
    <property type="entry name" value="CyaE"/>
</dbReference>
<accession>A0A844GBL4</accession>
<dbReference type="Pfam" id="PF02321">
    <property type="entry name" value="OEP"/>
    <property type="match status" value="2"/>
</dbReference>
<keyword evidence="8" id="KW-0732">Signal</keyword>
<dbReference type="InterPro" id="IPR051906">
    <property type="entry name" value="TolC-like"/>
</dbReference>
<dbReference type="RefSeq" id="WP_230368653.1">
    <property type="nucleotide sequence ID" value="NZ_WLYX01000001.1"/>
</dbReference>
<keyword evidence="7" id="KW-0354">Hemolysis</keyword>
<dbReference type="GO" id="GO:1990281">
    <property type="term" value="C:efflux pump complex"/>
    <property type="evidence" value="ECO:0007669"/>
    <property type="project" value="TreeGrafter"/>
</dbReference>
<keyword evidence="4" id="KW-0812">Transmembrane</keyword>
<evidence type="ECO:0000313" key="10">
    <source>
        <dbReference type="Proteomes" id="UP000446658"/>
    </source>
</evidence>
<dbReference type="GO" id="GO:0015288">
    <property type="term" value="F:porin activity"/>
    <property type="evidence" value="ECO:0007669"/>
    <property type="project" value="TreeGrafter"/>
</dbReference>
<dbReference type="GO" id="GO:0015562">
    <property type="term" value="F:efflux transmembrane transporter activity"/>
    <property type="evidence" value="ECO:0007669"/>
    <property type="project" value="InterPro"/>
</dbReference>
<evidence type="ECO:0000256" key="5">
    <source>
        <dbReference type="ARBA" id="ARBA00023136"/>
    </source>
</evidence>
<dbReference type="InterPro" id="IPR003423">
    <property type="entry name" value="OMP_efflux"/>
</dbReference>
<evidence type="ECO:0000256" key="6">
    <source>
        <dbReference type="ARBA" id="ARBA00023237"/>
    </source>
</evidence>
<gene>
    <name evidence="9" type="ORF">GKE73_00315</name>
</gene>
<comment type="subcellular location">
    <subcellularLocation>
        <location evidence="7">Cell outer membrane</location>
        <topology evidence="7">Peripheral membrane protein</topology>
    </subcellularLocation>
</comment>
<evidence type="ECO:0000256" key="7">
    <source>
        <dbReference type="PIRNR" id="PIRNR001892"/>
    </source>
</evidence>
<evidence type="ECO:0000313" key="9">
    <source>
        <dbReference type="EMBL" id="MTD32307.1"/>
    </source>
</evidence>
<dbReference type="PANTHER" id="PTHR30026:SF20">
    <property type="entry name" value="OUTER MEMBRANE PROTEIN TOLC"/>
    <property type="match status" value="1"/>
</dbReference>
<sequence>MLQFLRVALLALLCAGAARAATWNDPFSTEQGITDSRLIGNRTSACLKIRTSGPFSLSDIVERTLCNNPQTASARAAARAQAAQLGIAKSAYLPTASATVSGSRARSSSDLVTGHGYTNSSDTSLGLNYLLYDFGARAASLENAKQLLIAANAARDTTLQTLFLTAVQDYYALFSAQESVKAYRQSEESAAQSPAVAQGKLIAGVSTKADVLQAQTALSQASYNRIKAEGDVQNARGQLAVLMALSPTTPLAVTPPRSITFDARTGTDLEKLIQEARSNRPDLVAANAQVRAAQAAIDLANAQGKPTISLGVATDWAYSEVNQHSHNSSIGVTLSVPIFTGYKSTYSVRAAEAQLDARKAERDNTANQIALDVWKAYQNLLTNNAAMKTADDLVASAEQSESVARGRYKAGVGTFADLLAAQSALATAGRKTG</sequence>
<reference evidence="9 10" key="1">
    <citation type="submission" date="2019-11" db="EMBL/GenBank/DDBJ databases">
        <title>Draft genome sequence of Paludibacterium sp. dN18-1.</title>
        <authorList>
            <person name="Im W.-T."/>
        </authorList>
    </citation>
    <scope>NUCLEOTIDE SEQUENCE [LARGE SCALE GENOMIC DNA]</scope>
    <source>
        <strain evidence="10">dN 18-1</strain>
    </source>
</reference>
<feature type="chain" id="PRO_5032587877" description="Protein CyaE" evidence="8">
    <location>
        <begin position="21"/>
        <end position="433"/>
    </location>
</feature>
<organism evidence="9 10">
    <name type="scientific">Paludibacterium denitrificans</name>
    <dbReference type="NCBI Taxonomy" id="2675226"/>
    <lineage>
        <taxon>Bacteria</taxon>
        <taxon>Pseudomonadati</taxon>
        <taxon>Pseudomonadota</taxon>
        <taxon>Betaproteobacteria</taxon>
        <taxon>Neisseriales</taxon>
        <taxon>Chromobacteriaceae</taxon>
        <taxon>Paludibacterium</taxon>
    </lineage>
</organism>
<comment type="similarity">
    <text evidence="1 7">Belongs to the outer membrane factor (OMF) (TC 1.B.17) family.</text>
</comment>
<dbReference type="Proteomes" id="UP000446658">
    <property type="component" value="Unassembled WGS sequence"/>
</dbReference>
<dbReference type="PANTHER" id="PTHR30026">
    <property type="entry name" value="OUTER MEMBRANE PROTEIN TOLC"/>
    <property type="match status" value="1"/>
</dbReference>
<evidence type="ECO:0000256" key="8">
    <source>
        <dbReference type="SAM" id="SignalP"/>
    </source>
</evidence>
<dbReference type="EMBL" id="WLYX01000001">
    <property type="protein sequence ID" value="MTD32307.1"/>
    <property type="molecule type" value="Genomic_DNA"/>
</dbReference>
<protein>
    <recommendedName>
        <fullName evidence="7">Protein CyaE</fullName>
    </recommendedName>
</protein>
<keyword evidence="7" id="KW-0204">Cytolysis</keyword>
<keyword evidence="6 7" id="KW-0998">Cell outer membrane</keyword>
<comment type="caution">
    <text evidence="9">The sequence shown here is derived from an EMBL/GenBank/DDBJ whole genome shotgun (WGS) entry which is preliminary data.</text>
</comment>
<evidence type="ECO:0000256" key="3">
    <source>
        <dbReference type="ARBA" id="ARBA00022452"/>
    </source>
</evidence>